<feature type="region of interest" description="Disordered" evidence="1">
    <location>
        <begin position="108"/>
        <end position="127"/>
    </location>
</feature>
<protein>
    <submittedName>
        <fullName evidence="2">Uncharacterized protein</fullName>
    </submittedName>
</protein>
<reference evidence="2 3" key="1">
    <citation type="submission" date="2019-02" db="EMBL/GenBank/DDBJ databases">
        <title>Sequencing the genomes of 1000 actinobacteria strains.</title>
        <authorList>
            <person name="Klenk H.-P."/>
        </authorList>
    </citation>
    <scope>NUCLEOTIDE SEQUENCE [LARGE SCALE GENOMIC DNA]</scope>
    <source>
        <strain evidence="2 3">DSM 45779</strain>
    </source>
</reference>
<proteinExistence type="predicted"/>
<dbReference type="Proteomes" id="UP000291591">
    <property type="component" value="Unassembled WGS sequence"/>
</dbReference>
<evidence type="ECO:0000313" key="3">
    <source>
        <dbReference type="Proteomes" id="UP000291591"/>
    </source>
</evidence>
<name>A0A4Q7UXG0_PSEST</name>
<dbReference type="EMBL" id="SHKL01000001">
    <property type="protein sequence ID" value="RZT85728.1"/>
    <property type="molecule type" value="Genomic_DNA"/>
</dbReference>
<sequence length="127" mass="13281">MLTSPHPIVTATAGPRPRNAHDGAPPAADTLPAAVDTGLQRLRNLTIAAQSPQPSDLEHRLRTALSTSRPDRLGYIPARVACAHLAAGDVTEAYFALLVARDQLFSEPLQAGSTSSAAPDTAPRVRG</sequence>
<gene>
    <name evidence="2" type="ORF">EV383_2607</name>
</gene>
<evidence type="ECO:0000313" key="2">
    <source>
        <dbReference type="EMBL" id="RZT85728.1"/>
    </source>
</evidence>
<evidence type="ECO:0000256" key="1">
    <source>
        <dbReference type="SAM" id="MobiDB-lite"/>
    </source>
</evidence>
<comment type="caution">
    <text evidence="2">The sequence shown here is derived from an EMBL/GenBank/DDBJ whole genome shotgun (WGS) entry which is preliminary data.</text>
</comment>
<organism evidence="2 3">
    <name type="scientific">Pseudonocardia sediminis</name>
    <dbReference type="NCBI Taxonomy" id="1397368"/>
    <lineage>
        <taxon>Bacteria</taxon>
        <taxon>Bacillati</taxon>
        <taxon>Actinomycetota</taxon>
        <taxon>Actinomycetes</taxon>
        <taxon>Pseudonocardiales</taxon>
        <taxon>Pseudonocardiaceae</taxon>
        <taxon>Pseudonocardia</taxon>
    </lineage>
</organism>
<feature type="region of interest" description="Disordered" evidence="1">
    <location>
        <begin position="1"/>
        <end position="33"/>
    </location>
</feature>
<keyword evidence="3" id="KW-1185">Reference proteome</keyword>
<dbReference type="AlphaFoldDB" id="A0A4Q7UXG0"/>
<accession>A0A4Q7UXG0</accession>